<accession>A0A6S6S8P0</accession>
<dbReference type="AlphaFoldDB" id="A0A6S6S8P0"/>
<dbReference type="GO" id="GO:0000270">
    <property type="term" value="P:peptidoglycan metabolic process"/>
    <property type="evidence" value="ECO:0007669"/>
    <property type="project" value="UniProtKB-UniRule"/>
</dbReference>
<keyword evidence="6" id="KW-0449">Lipoprotein</keyword>
<dbReference type="InterPro" id="IPR012997">
    <property type="entry name" value="RplA"/>
</dbReference>
<evidence type="ECO:0000256" key="3">
    <source>
        <dbReference type="HAMAP-Rule" id="MF_02071"/>
    </source>
</evidence>
<evidence type="ECO:0000256" key="4">
    <source>
        <dbReference type="RuleBase" id="RU003495"/>
    </source>
</evidence>
<evidence type="ECO:0000256" key="2">
    <source>
        <dbReference type="ARBA" id="ARBA00023316"/>
    </source>
</evidence>
<evidence type="ECO:0000256" key="1">
    <source>
        <dbReference type="ARBA" id="ARBA00023239"/>
    </source>
</evidence>
<dbReference type="CDD" id="cd22268">
    <property type="entry name" value="DPBB_RlpA-like"/>
    <property type="match status" value="1"/>
</dbReference>
<sequence>MNYLKILLFIILTTTVFAISKEDRIIRASLYPYSVKGITYYPHKVSVGEYKKVKTSWYGEYFHGRKTANGEIYDMHGYTAAHKTYPLGTILLVRNPKNSKSLKVRVNDRGPFWNDRELDLSMGAAEFLGTKREGVAMVTIEVVFVPEIAQSFTPVKGRKPKEKSYNIGYTAMSYSVISDSSKKSRFEIGKFKEKKEANTYLKKLKKYFPKAYLINKNNSYKVNFLLSSAETKAIKELKNLKKKGLITGYGLCWSYD</sequence>
<feature type="domain" description="RlpA-like protein double-psi beta-barrel" evidence="5">
    <location>
        <begin position="53"/>
        <end position="139"/>
    </location>
</feature>
<comment type="similarity">
    <text evidence="3 4">Belongs to the RlpA family.</text>
</comment>
<reference evidence="6" key="1">
    <citation type="submission" date="2020-01" db="EMBL/GenBank/DDBJ databases">
        <authorList>
            <person name="Meier V. D."/>
            <person name="Meier V D."/>
        </authorList>
    </citation>
    <scope>NUCLEOTIDE SEQUENCE</scope>
    <source>
        <strain evidence="6">HLG_WM_MAG_03</strain>
    </source>
</reference>
<dbReference type="NCBIfam" id="TIGR00413">
    <property type="entry name" value="rlpA"/>
    <property type="match status" value="1"/>
</dbReference>
<dbReference type="GO" id="GO:0008932">
    <property type="term" value="F:lytic endotransglycosylase activity"/>
    <property type="evidence" value="ECO:0007669"/>
    <property type="project" value="UniProtKB-UniRule"/>
</dbReference>
<dbReference type="SUPFAM" id="SSF50685">
    <property type="entry name" value="Barwin-like endoglucanases"/>
    <property type="match status" value="1"/>
</dbReference>
<evidence type="ECO:0000313" key="6">
    <source>
        <dbReference type="EMBL" id="CAA6800849.1"/>
    </source>
</evidence>
<dbReference type="EMBL" id="CACVAR010000077">
    <property type="protein sequence ID" value="CAA6800849.1"/>
    <property type="molecule type" value="Genomic_DNA"/>
</dbReference>
<dbReference type="EC" id="4.2.2.-" evidence="3"/>
<dbReference type="GO" id="GO:0071555">
    <property type="term" value="P:cell wall organization"/>
    <property type="evidence" value="ECO:0007669"/>
    <property type="project" value="UniProtKB-KW"/>
</dbReference>
<dbReference type="Pfam" id="PF03330">
    <property type="entry name" value="DPBB_1"/>
    <property type="match status" value="1"/>
</dbReference>
<keyword evidence="1 3" id="KW-0456">Lyase</keyword>
<dbReference type="PANTHER" id="PTHR34183:SF1">
    <property type="entry name" value="ENDOLYTIC PEPTIDOGLYCAN TRANSGLYCOSYLASE RLPA"/>
    <property type="match status" value="1"/>
</dbReference>
<evidence type="ECO:0000259" key="5">
    <source>
        <dbReference type="Pfam" id="PF03330"/>
    </source>
</evidence>
<dbReference type="InterPro" id="IPR036908">
    <property type="entry name" value="RlpA-like_sf"/>
</dbReference>
<keyword evidence="2 3" id="KW-0961">Cell wall biogenesis/degradation</keyword>
<protein>
    <recommendedName>
        <fullName evidence="3">Probable endolytic peptidoglycan transglycosylase RlpA</fullName>
        <ecNumber evidence="3">4.2.2.-</ecNumber>
    </recommendedName>
</protein>
<name>A0A6S6S8P0_9BACT</name>
<proteinExistence type="inferred from homology"/>
<dbReference type="PANTHER" id="PTHR34183">
    <property type="entry name" value="ENDOLYTIC PEPTIDOGLYCAN TRANSGLYCOSYLASE RLPA"/>
    <property type="match status" value="1"/>
</dbReference>
<dbReference type="InterPro" id="IPR009009">
    <property type="entry name" value="RlpA-like_DPBB"/>
</dbReference>
<gene>
    <name evidence="3" type="primary">rlpA</name>
    <name evidence="6" type="ORF">HELGO_WM32835</name>
</gene>
<dbReference type="Gene3D" id="2.40.40.10">
    <property type="entry name" value="RlpA-like domain"/>
    <property type="match status" value="1"/>
</dbReference>
<dbReference type="HAMAP" id="MF_02071">
    <property type="entry name" value="RlpA"/>
    <property type="match status" value="1"/>
</dbReference>
<organism evidence="6">
    <name type="scientific">uncultured Sulfurovum sp</name>
    <dbReference type="NCBI Taxonomy" id="269237"/>
    <lineage>
        <taxon>Bacteria</taxon>
        <taxon>Pseudomonadati</taxon>
        <taxon>Campylobacterota</taxon>
        <taxon>Epsilonproteobacteria</taxon>
        <taxon>Campylobacterales</taxon>
        <taxon>Sulfurovaceae</taxon>
        <taxon>Sulfurovum</taxon>
        <taxon>environmental samples</taxon>
    </lineage>
</organism>
<comment type="function">
    <text evidence="3">Lytic transglycosylase with a strong preference for naked glycan strands that lack stem peptides.</text>
</comment>
<dbReference type="InterPro" id="IPR034718">
    <property type="entry name" value="RlpA"/>
</dbReference>